<name>A0A0F9RMG9_9ZZZZ</name>
<evidence type="ECO:0008006" key="2">
    <source>
        <dbReference type="Google" id="ProtNLM"/>
    </source>
</evidence>
<dbReference type="EMBL" id="LAZR01003423">
    <property type="protein sequence ID" value="KKN18478.1"/>
    <property type="molecule type" value="Genomic_DNA"/>
</dbReference>
<accession>A0A0F9RMG9</accession>
<gene>
    <name evidence="1" type="ORF">LCGC14_0955360</name>
</gene>
<organism evidence="1">
    <name type="scientific">marine sediment metagenome</name>
    <dbReference type="NCBI Taxonomy" id="412755"/>
    <lineage>
        <taxon>unclassified sequences</taxon>
        <taxon>metagenomes</taxon>
        <taxon>ecological metagenomes</taxon>
    </lineage>
</organism>
<protein>
    <recommendedName>
        <fullName evidence="2">SprT-like domain-containing protein</fullName>
    </recommendedName>
</protein>
<evidence type="ECO:0000313" key="1">
    <source>
        <dbReference type="EMBL" id="KKN18478.1"/>
    </source>
</evidence>
<reference evidence="1" key="1">
    <citation type="journal article" date="2015" name="Nature">
        <title>Complex archaea that bridge the gap between prokaryotes and eukaryotes.</title>
        <authorList>
            <person name="Spang A."/>
            <person name="Saw J.H."/>
            <person name="Jorgensen S.L."/>
            <person name="Zaremba-Niedzwiedzka K."/>
            <person name="Martijn J."/>
            <person name="Lind A.E."/>
            <person name="van Eijk R."/>
            <person name="Schleper C."/>
            <person name="Guy L."/>
            <person name="Ettema T.J."/>
        </authorList>
    </citation>
    <scope>NUCLEOTIDE SEQUENCE</scope>
</reference>
<dbReference type="AlphaFoldDB" id="A0A0F9RMG9"/>
<proteinExistence type="predicted"/>
<comment type="caution">
    <text evidence="1">The sequence shown here is derived from an EMBL/GenBank/DDBJ whole genome shotgun (WGS) entry which is preliminary data.</text>
</comment>
<sequence>MGRRGRSVPTPQWATELAREVTDAEGTRMPTIDWREDGSMYTGGRTWTFRGRILINAGTDLADQKLVLLHELAHAVLPPHVNHSARFWATAFRLYREHGLDLKDSWQRERSYKQQATRAAARAGLTEAQEIVDGWTNAARTRREARATITEDDKPMQAALGLRPIRRTGRYDREALTDRTLYGVYGGKVYEGTVVYGYGRSDVGLRLSNPGSDVKGARFDSLSAAAKAITGRSENGWTFWMLAKGENE</sequence>